<dbReference type="SFLD" id="SFLDS00029">
    <property type="entry name" value="Radical_SAM"/>
    <property type="match status" value="1"/>
</dbReference>
<dbReference type="PANTHER" id="PTHR43787">
    <property type="entry name" value="FEMO COFACTOR BIOSYNTHESIS PROTEIN NIFB-RELATED"/>
    <property type="match status" value="1"/>
</dbReference>
<evidence type="ECO:0000313" key="17">
    <source>
        <dbReference type="Proteomes" id="UP000000483"/>
    </source>
</evidence>
<dbReference type="SFLD" id="SFLDG01068">
    <property type="entry name" value="FeMo_cofactor_biosynthesis_pro"/>
    <property type="match status" value="1"/>
</dbReference>
<dbReference type="eggNOG" id="COG0535">
    <property type="taxonomic scope" value="Bacteria"/>
</dbReference>
<dbReference type="GO" id="GO:0016829">
    <property type="term" value="F:lyase activity"/>
    <property type="evidence" value="ECO:0007669"/>
    <property type="project" value="UniProtKB-KW"/>
</dbReference>
<dbReference type="InterPro" id="IPR003731">
    <property type="entry name" value="Di-Nase_FeMo-co_biosynth"/>
</dbReference>
<evidence type="ECO:0000256" key="4">
    <source>
        <dbReference type="ARBA" id="ARBA00006804"/>
    </source>
</evidence>
<dbReference type="CDD" id="cd01335">
    <property type="entry name" value="Radical_SAM"/>
    <property type="match status" value="1"/>
</dbReference>
<evidence type="ECO:0000256" key="2">
    <source>
        <dbReference type="ARBA" id="ARBA00003522"/>
    </source>
</evidence>
<keyword evidence="11" id="KW-0535">Nitrogen fixation</keyword>
<dbReference type="SMART" id="SM00729">
    <property type="entry name" value="Elp3"/>
    <property type="match status" value="1"/>
</dbReference>
<dbReference type="RefSeq" id="WP_013705362.1">
    <property type="nucleotide sequence ID" value="NC_015388.1"/>
</dbReference>
<evidence type="ECO:0000256" key="9">
    <source>
        <dbReference type="ARBA" id="ARBA00023004"/>
    </source>
</evidence>
<evidence type="ECO:0000256" key="5">
    <source>
        <dbReference type="ARBA" id="ARBA00021702"/>
    </source>
</evidence>
<sequence>MLDIKRHPCFNVAVKGWCGRMHLPVAPRCNIMCNYCNRKYDCVNESRPGVTSTVLTPPQAEDYVRQVLQAEPRITVAGIAGPGDPFANPRETLETLRRIRRQFPDLLLCLATNGLGLPPFLDELADIGVSHVSVTVNAVDPEIGRQIYSWVRDGKVIYRGLAGAKLLLARQMAVLEGLKARNLVVKVNTIVIPGINEAHVVEVAKAMADRGVDILNCMPLYPNADTPFADIPEPTSARMAAIQAEAGKYLPQMRHCTRCRADAVGLLDQDRTAELRPCLSASAGKAPDLSGRPYVAVGTLEGVLVNQHLGEVGRFQIWGPDGQGFHLIAERPAPPPGGGLQRWQALAETLQDCRAVLVSAIGDTPREVLRQQGIMPVVMQGFIDQGLQVVYRGGDPSSLKNRRRGVGGGCSGSALNPGGGCM</sequence>
<dbReference type="PANTHER" id="PTHR43787:SF13">
    <property type="entry name" value="FEMO COFACTOR BIOSYNTHESIS PROTEIN NIFB"/>
    <property type="match status" value="1"/>
</dbReference>
<gene>
    <name evidence="16" type="ordered locus">Desac_0358</name>
</gene>
<evidence type="ECO:0000256" key="7">
    <source>
        <dbReference type="ARBA" id="ARBA00022691"/>
    </source>
</evidence>
<dbReference type="InterPro" id="IPR013785">
    <property type="entry name" value="Aldolase_TIM"/>
</dbReference>
<dbReference type="InterPro" id="IPR036105">
    <property type="entry name" value="DiNase_FeMo-co_biosyn_sf"/>
</dbReference>
<dbReference type="AlphaFoldDB" id="F2NEQ9"/>
<comment type="pathway">
    <text evidence="3">Cofactor biosynthesis; Fe-Mo cofactor biosynthesis.</text>
</comment>
<dbReference type="HOGENOM" id="CLU_027639_0_0_7"/>
<evidence type="ECO:0000256" key="8">
    <source>
        <dbReference type="ARBA" id="ARBA00022723"/>
    </source>
</evidence>
<dbReference type="SFLD" id="SFLDF00281">
    <property type="entry name" value="FeMo_cofactor_biosynthesis_pro"/>
    <property type="match status" value="1"/>
</dbReference>
<dbReference type="SUPFAM" id="SSF53146">
    <property type="entry name" value="Nitrogenase accessory factor-like"/>
    <property type="match status" value="1"/>
</dbReference>
<dbReference type="OrthoDB" id="9785734at2"/>
<evidence type="ECO:0000256" key="11">
    <source>
        <dbReference type="ARBA" id="ARBA00023231"/>
    </source>
</evidence>
<evidence type="ECO:0000256" key="13">
    <source>
        <dbReference type="ARBA" id="ARBA00030926"/>
    </source>
</evidence>
<reference evidence="17" key="2">
    <citation type="submission" date="2011-03" db="EMBL/GenBank/DDBJ databases">
        <title>The complete genome of Desulfobacca acetoxidans DSM 11109.</title>
        <authorList>
            <consortium name="US DOE Joint Genome Institute (JGI-PGF)"/>
            <person name="Lucas S."/>
            <person name="Copeland A."/>
            <person name="Lapidus A."/>
            <person name="Bruce D."/>
            <person name="Goodwin L."/>
            <person name="Pitluck S."/>
            <person name="Peters L."/>
            <person name="Kyrpides N."/>
            <person name="Mavromatis K."/>
            <person name="Ivanova N."/>
            <person name="Ovchinnikova G."/>
            <person name="Teshima H."/>
            <person name="Detter J.C."/>
            <person name="Han C."/>
            <person name="Land M."/>
            <person name="Hauser L."/>
            <person name="Markowitz V."/>
            <person name="Cheng J.-F."/>
            <person name="Hugenholtz P."/>
            <person name="Woyke T."/>
            <person name="Wu D."/>
            <person name="Spring S."/>
            <person name="Schueler E."/>
            <person name="Brambilla E."/>
            <person name="Klenk H.-P."/>
            <person name="Eisen J.A."/>
        </authorList>
    </citation>
    <scope>NUCLEOTIDE SEQUENCE [LARGE SCALE GENOMIC DNA]</scope>
    <source>
        <strain evidence="17">ATCC 700848 / DSM 11109 / ASRB2</strain>
    </source>
</reference>
<evidence type="ECO:0000256" key="3">
    <source>
        <dbReference type="ARBA" id="ARBA00005155"/>
    </source>
</evidence>
<name>F2NEQ9_DESAR</name>
<feature type="domain" description="Radical SAM core" evidence="15">
    <location>
        <begin position="15"/>
        <end position="260"/>
    </location>
</feature>
<keyword evidence="8" id="KW-0479">Metal-binding</keyword>
<keyword evidence="10" id="KW-0411">Iron-sulfur</keyword>
<dbReference type="InterPro" id="IPR007197">
    <property type="entry name" value="rSAM"/>
</dbReference>
<evidence type="ECO:0000256" key="12">
    <source>
        <dbReference type="ARBA" id="ARBA00023239"/>
    </source>
</evidence>
<keyword evidence="6" id="KW-0004">4Fe-4S</keyword>
<dbReference type="Pfam" id="PF04055">
    <property type="entry name" value="Radical_SAM"/>
    <property type="match status" value="1"/>
</dbReference>
<dbReference type="Pfam" id="PF02579">
    <property type="entry name" value="Nitro_FeMo-Co"/>
    <property type="match status" value="1"/>
</dbReference>
<dbReference type="KEGG" id="dao:Desac_0358"/>
<dbReference type="InterPro" id="IPR006638">
    <property type="entry name" value="Elp3/MiaA/NifB-like_rSAM"/>
</dbReference>
<proteinExistence type="inferred from homology"/>
<dbReference type="InterPro" id="IPR058240">
    <property type="entry name" value="rSAM_sf"/>
</dbReference>
<dbReference type="GO" id="GO:0051539">
    <property type="term" value="F:4 iron, 4 sulfur cluster binding"/>
    <property type="evidence" value="ECO:0007669"/>
    <property type="project" value="UniProtKB-KW"/>
</dbReference>
<dbReference type="Proteomes" id="UP000000483">
    <property type="component" value="Chromosome"/>
</dbReference>
<evidence type="ECO:0000313" key="16">
    <source>
        <dbReference type="EMBL" id="AEB08249.1"/>
    </source>
</evidence>
<dbReference type="SFLD" id="SFLDG01067">
    <property type="entry name" value="SPASM/twitch_domain_containing"/>
    <property type="match status" value="1"/>
</dbReference>
<keyword evidence="7" id="KW-0949">S-adenosyl-L-methionine</keyword>
<keyword evidence="12" id="KW-0456">Lyase</keyword>
<comment type="similarity">
    <text evidence="4">Belongs to the radical SAM superfamily. NifB family.</text>
</comment>
<dbReference type="EMBL" id="CP002629">
    <property type="protein sequence ID" value="AEB08249.1"/>
    <property type="molecule type" value="Genomic_DNA"/>
</dbReference>
<evidence type="ECO:0000256" key="14">
    <source>
        <dbReference type="ARBA" id="ARBA00032102"/>
    </source>
</evidence>
<keyword evidence="9" id="KW-0408">Iron</keyword>
<evidence type="ECO:0000259" key="15">
    <source>
        <dbReference type="PROSITE" id="PS51918"/>
    </source>
</evidence>
<dbReference type="GO" id="GO:0046872">
    <property type="term" value="F:metal ion binding"/>
    <property type="evidence" value="ECO:0007669"/>
    <property type="project" value="UniProtKB-KW"/>
</dbReference>
<reference evidence="16 17" key="1">
    <citation type="journal article" date="2011" name="Stand. Genomic Sci.">
        <title>Complete genome sequence of the acetate-degrading sulfate reducer Desulfobacca acetoxidans type strain (ASRB2).</title>
        <authorList>
            <person name="Goker M."/>
            <person name="Teshima H."/>
            <person name="Lapidus A."/>
            <person name="Nolan M."/>
            <person name="Lucas S."/>
            <person name="Hammon N."/>
            <person name="Deshpande S."/>
            <person name="Cheng J.F."/>
            <person name="Tapia R."/>
            <person name="Han C."/>
            <person name="Goodwin L."/>
            <person name="Pitluck S."/>
            <person name="Huntemann M."/>
            <person name="Liolios K."/>
            <person name="Ivanova N."/>
            <person name="Pagani I."/>
            <person name="Mavromatis K."/>
            <person name="Ovchinikova G."/>
            <person name="Pati A."/>
            <person name="Chen A."/>
            <person name="Palaniappan K."/>
            <person name="Land M."/>
            <person name="Hauser L."/>
            <person name="Brambilla E.M."/>
            <person name="Rohde M."/>
            <person name="Spring S."/>
            <person name="Detter J.C."/>
            <person name="Woyke T."/>
            <person name="Bristow J."/>
            <person name="Eisen J.A."/>
            <person name="Markowitz V."/>
            <person name="Hugenholtz P."/>
            <person name="Kyrpides N.C."/>
            <person name="Klenk H.P."/>
        </authorList>
    </citation>
    <scope>NUCLEOTIDE SEQUENCE [LARGE SCALE GENOMIC DNA]</scope>
    <source>
        <strain evidence="17">ATCC 700848 / DSM 11109 / ASRB2</strain>
    </source>
</reference>
<evidence type="ECO:0000256" key="10">
    <source>
        <dbReference type="ARBA" id="ARBA00023014"/>
    </source>
</evidence>
<dbReference type="SUPFAM" id="SSF102114">
    <property type="entry name" value="Radical SAM enzymes"/>
    <property type="match status" value="1"/>
</dbReference>
<dbReference type="UniPathway" id="UPA00782"/>
<protein>
    <recommendedName>
        <fullName evidence="5">FeMo cofactor biosynthesis protein NifB</fullName>
    </recommendedName>
    <alternativeName>
        <fullName evidence="14">Nitrogenase cofactor maturase NifB</fullName>
    </alternativeName>
    <alternativeName>
        <fullName evidence="13">Radical SAM assemblase NifB</fullName>
    </alternativeName>
</protein>
<organism evidence="16 17">
    <name type="scientific">Desulfobacca acetoxidans (strain ATCC 700848 / DSM 11109 / ASRB2)</name>
    <dbReference type="NCBI Taxonomy" id="880072"/>
    <lineage>
        <taxon>Bacteria</taxon>
        <taxon>Pseudomonadati</taxon>
        <taxon>Thermodesulfobacteriota</taxon>
        <taxon>Desulfobaccia</taxon>
        <taxon>Desulfobaccales</taxon>
        <taxon>Desulfobaccaceae</taxon>
        <taxon>Desulfobacca</taxon>
    </lineage>
</organism>
<dbReference type="Gene3D" id="3.20.20.70">
    <property type="entry name" value="Aldolase class I"/>
    <property type="match status" value="1"/>
</dbReference>
<evidence type="ECO:0000256" key="1">
    <source>
        <dbReference type="ARBA" id="ARBA00001966"/>
    </source>
</evidence>
<dbReference type="STRING" id="880072.Desac_0358"/>
<dbReference type="NCBIfam" id="TIGR01290">
    <property type="entry name" value="nifB"/>
    <property type="match status" value="1"/>
</dbReference>
<comment type="cofactor">
    <cofactor evidence="1">
        <name>[4Fe-4S] cluster</name>
        <dbReference type="ChEBI" id="CHEBI:49883"/>
    </cofactor>
</comment>
<evidence type="ECO:0000256" key="6">
    <source>
        <dbReference type="ARBA" id="ARBA00022485"/>
    </source>
</evidence>
<comment type="function">
    <text evidence="2">Involved in the biosynthesis of the iron-molybdenum cofactor (FeMo-co or M-cluster) found in the dinitrogenase enzyme of the nitrogenase complex in nitrogen-fixing microorganisms. NifB catalyzes the crucial step of radical SAM-dependent carbide insertion that occurs concomitant with the insertion of a 9th sulfur and the rearrangement/coupling of two [4Fe-4S] clusters into a [8Fe-9S-C] cluster, the precursor to the M-cluster.</text>
</comment>
<accession>F2NEQ9</accession>
<dbReference type="InterPro" id="IPR005980">
    <property type="entry name" value="Nase_CF_NifB"/>
</dbReference>
<dbReference type="Gene3D" id="3.30.420.130">
    <property type="entry name" value="Dinitrogenase iron-molybdenum cofactor biosynthesis domain"/>
    <property type="match status" value="1"/>
</dbReference>
<dbReference type="PROSITE" id="PS51918">
    <property type="entry name" value="RADICAL_SAM"/>
    <property type="match status" value="1"/>
</dbReference>
<keyword evidence="17" id="KW-1185">Reference proteome</keyword>